<dbReference type="STRING" id="50990.A0A4Y7QIX4"/>
<sequence>MLPVCPRGIVQGLPTTHQGTSNISSDPSNAETTTPASIKFVTGGDDSVPHLPRARGEDPAGDFRRHSSPSLMAPMDRTSPSTSRALIGQKSGVPAVTNESPRLERLQQDKATVRVSIADTLEVAGQKALTSPIVPKSRIKSAMKSTNHDLLFRPDNHKEQPTKRNAEPGMEGIIEVLNAIQDVVISNVAKKSEYVKADVRIARNKLFHDAAADLRVMHEESVKHFNNLLSLETKYASVNRQLALGFEDIGKISKEVCEEIQQTVKEHDRSTSSNKMPKSLFPSSMPAIFK</sequence>
<feature type="region of interest" description="Disordered" evidence="1">
    <location>
        <begin position="265"/>
        <end position="290"/>
    </location>
</feature>
<name>A0A4Y7QIX4_9AGAM</name>
<dbReference type="AlphaFoldDB" id="A0A4Y7QIX4"/>
<dbReference type="OrthoDB" id="3270368at2759"/>
<feature type="compositionally biased region" description="Polar residues" evidence="1">
    <location>
        <begin position="13"/>
        <end position="36"/>
    </location>
</feature>
<reference evidence="2 3" key="1">
    <citation type="submission" date="2018-06" db="EMBL/GenBank/DDBJ databases">
        <title>A transcriptomic atlas of mushroom development highlights an independent origin of complex multicellularity.</title>
        <authorList>
            <consortium name="DOE Joint Genome Institute"/>
            <person name="Krizsan K."/>
            <person name="Almasi E."/>
            <person name="Merenyi Z."/>
            <person name="Sahu N."/>
            <person name="Viragh M."/>
            <person name="Koszo T."/>
            <person name="Mondo S."/>
            <person name="Kiss B."/>
            <person name="Balint B."/>
            <person name="Kues U."/>
            <person name="Barry K."/>
            <person name="Hegedus J.C."/>
            <person name="Henrissat B."/>
            <person name="Johnson J."/>
            <person name="Lipzen A."/>
            <person name="Ohm R."/>
            <person name="Nagy I."/>
            <person name="Pangilinan J."/>
            <person name="Yan J."/>
            <person name="Xiong Y."/>
            <person name="Grigoriev I.V."/>
            <person name="Hibbett D.S."/>
            <person name="Nagy L.G."/>
        </authorList>
    </citation>
    <scope>NUCLEOTIDE SEQUENCE [LARGE SCALE GENOMIC DNA]</scope>
    <source>
        <strain evidence="2 3">SZMC22713</strain>
    </source>
</reference>
<proteinExistence type="predicted"/>
<dbReference type="VEuPathDB" id="FungiDB:BD410DRAFT_429191"/>
<feature type="compositionally biased region" description="Basic and acidic residues" evidence="1">
    <location>
        <begin position="54"/>
        <end position="65"/>
    </location>
</feature>
<keyword evidence="3" id="KW-1185">Reference proteome</keyword>
<gene>
    <name evidence="2" type="ORF">BD410DRAFT_429191</name>
</gene>
<evidence type="ECO:0000313" key="2">
    <source>
        <dbReference type="EMBL" id="TDL27597.1"/>
    </source>
</evidence>
<protein>
    <submittedName>
        <fullName evidence="2">Uncharacterized protein</fullName>
    </submittedName>
</protein>
<evidence type="ECO:0000313" key="3">
    <source>
        <dbReference type="Proteomes" id="UP000294933"/>
    </source>
</evidence>
<organism evidence="2 3">
    <name type="scientific">Rickenella mellea</name>
    <dbReference type="NCBI Taxonomy" id="50990"/>
    <lineage>
        <taxon>Eukaryota</taxon>
        <taxon>Fungi</taxon>
        <taxon>Dikarya</taxon>
        <taxon>Basidiomycota</taxon>
        <taxon>Agaricomycotina</taxon>
        <taxon>Agaricomycetes</taxon>
        <taxon>Hymenochaetales</taxon>
        <taxon>Rickenellaceae</taxon>
        <taxon>Rickenella</taxon>
    </lineage>
</organism>
<accession>A0A4Y7QIX4</accession>
<evidence type="ECO:0000256" key="1">
    <source>
        <dbReference type="SAM" id="MobiDB-lite"/>
    </source>
</evidence>
<dbReference type="EMBL" id="ML170159">
    <property type="protein sequence ID" value="TDL27597.1"/>
    <property type="molecule type" value="Genomic_DNA"/>
</dbReference>
<feature type="region of interest" description="Disordered" evidence="1">
    <location>
        <begin position="1"/>
        <end position="85"/>
    </location>
</feature>
<dbReference type="Proteomes" id="UP000294933">
    <property type="component" value="Unassembled WGS sequence"/>
</dbReference>